<feature type="compositionally biased region" description="Polar residues" evidence="1">
    <location>
        <begin position="15"/>
        <end position="27"/>
    </location>
</feature>
<dbReference type="InterPro" id="IPR036315">
    <property type="entry name" value="BRCA2_hlx_sf"/>
</dbReference>
<dbReference type="OrthoDB" id="21095at2759"/>
<feature type="region of interest" description="Disordered" evidence="1">
    <location>
        <begin position="123"/>
        <end position="147"/>
    </location>
</feature>
<dbReference type="Proteomes" id="UP000193922">
    <property type="component" value="Unassembled WGS sequence"/>
</dbReference>
<dbReference type="InterPro" id="IPR015525">
    <property type="entry name" value="BRCA2"/>
</dbReference>
<feature type="domain" description="Breast cancer type 2 susceptibility protein helical" evidence="3">
    <location>
        <begin position="545"/>
        <end position="602"/>
    </location>
</feature>
<feature type="compositionally biased region" description="Polar residues" evidence="1">
    <location>
        <begin position="459"/>
        <end position="476"/>
    </location>
</feature>
<dbReference type="InterPro" id="IPR015252">
    <property type="entry name" value="BRCA2_hlx"/>
</dbReference>
<dbReference type="SUPFAM" id="SSF50249">
    <property type="entry name" value="Nucleic acid-binding proteins"/>
    <property type="match status" value="2"/>
</dbReference>
<protein>
    <recommendedName>
        <fullName evidence="6">BRCA2 OB1 domain-containing protein</fullName>
    </recommendedName>
</protein>
<dbReference type="PANTHER" id="PTHR11289:SF0">
    <property type="entry name" value="BREAST CANCER TYPE 2 SUSCEPTIBILITY PROTEIN"/>
    <property type="match status" value="1"/>
</dbReference>
<name>A0A1Y1WFC1_9FUNG</name>
<keyword evidence="5" id="KW-1185">Reference proteome</keyword>
<dbReference type="SUPFAM" id="SSF81872">
    <property type="entry name" value="BRCA2 helical domain"/>
    <property type="match status" value="1"/>
</dbReference>
<accession>A0A1Y1WFC1</accession>
<dbReference type="InterPro" id="IPR015187">
    <property type="entry name" value="BRCA2_OB_1"/>
</dbReference>
<feature type="compositionally biased region" description="Low complexity" evidence="1">
    <location>
        <begin position="332"/>
        <end position="343"/>
    </location>
</feature>
<feature type="compositionally biased region" description="Polar residues" evidence="1">
    <location>
        <begin position="124"/>
        <end position="142"/>
    </location>
</feature>
<dbReference type="Pfam" id="PF09169">
    <property type="entry name" value="BRCA-2_helical"/>
    <property type="match status" value="1"/>
</dbReference>
<evidence type="ECO:0000259" key="3">
    <source>
        <dbReference type="Pfam" id="PF09169"/>
    </source>
</evidence>
<evidence type="ECO:0000313" key="5">
    <source>
        <dbReference type="Proteomes" id="UP000193922"/>
    </source>
</evidence>
<feature type="compositionally biased region" description="Polar residues" evidence="1">
    <location>
        <begin position="427"/>
        <end position="436"/>
    </location>
</feature>
<feature type="region of interest" description="Disordered" evidence="1">
    <location>
        <begin position="168"/>
        <end position="193"/>
    </location>
</feature>
<gene>
    <name evidence="4" type="ORF">DL89DRAFT_321287</name>
</gene>
<dbReference type="GO" id="GO:0006355">
    <property type="term" value="P:regulation of DNA-templated transcription"/>
    <property type="evidence" value="ECO:0007669"/>
    <property type="project" value="TreeGrafter"/>
</dbReference>
<sequence>MRSQPRMQSAHRARQSSTVTVPTAATPSQQTEMGAFIDCALDGITTQNLFEGLDDLADDIDPPKDTLADLVKTLGTDPASSAGEDTVDENELEDMAPEEVDKLMQAHGGFGSACKPETHPITPATRSSALTTPTAVSCPSVDSSEKEQELPDMDDAEAMQIIQQCGGFAKPSHQPKAAATVAPEKPVDEPAMPDMSDEEAMRIISQRGGFSKPRIEGGKALKGKETAGAGDTKEPELPDMGDEEAQRWISQLGGFSKPQKTLQSQAHAPQHSTLSKSNSANPTPVSTPIQSQVTPVQRSAESGPITAASPTSFPSRKEVMSARRALMSDGRSLTTTLSASLKTPTRRLSFRSPRSRPPPQPALTPNTPETPTSGLRQLTFKSVSMKRPASRLPFNSPSKRIARDRSASANGELQRLHNPPHLPRRSYATQNFTSPQRVPPGTFNHQHKPPPKLPPVTSRAANPMQSSASRSAQTTKQPPPPPCMFTIDSLGPRVTLQSVADQINTGDTKGIPDDVLGMSADAARIYRFSLGFGQGWGWFEARQVLLARGCSPSVVTEEWVQNHFRWCVWSCASYARRLPSRLGEFWSVEGIINRLLYRYEREYVRGERSALKRVLEMDSSSQQLMVLCVASISQKDSVTTLEVTDGWYSISAPADSVLSRAVARGRLRVGDKVACAGLKLCGITEGAPPFSAKAEGASLPLRANCVRRAHWDARLGFQASKAMYMSLSAISKEGGYIGAALDVLIVRSYPVLYMETMPDGKRVVRSEKEEQRMSAKFEGWRANKALAIAENIKQASRQTPVAGDTTATIGVQSDGEELYNFVMNGNTDPSDAGQQLTDEQKSRLEQYVLERRTEEESEIARRLDEEQPPRQVRAFFRLRVCDYPAHQYKGGEARQNKQAMVTVWGSRNLQPPDFPEGARFVMTGLTVSAAPQRQPRSRDGWRGTDEQLLRLNFNASSHAQPRAVDPAVGSQCEYLERGVLCVDELRHVDKGQEVDVQGSVEQTVEGTAGQKSAVRVTGTDEAGQKYSASIEFPQLTFGSMAFEPGRQITVRNCRYVTYDEYTRTYVVDAGDMAEFVV</sequence>
<evidence type="ECO:0000259" key="2">
    <source>
        <dbReference type="Pfam" id="PF09103"/>
    </source>
</evidence>
<dbReference type="GeneID" id="63807920"/>
<evidence type="ECO:0008006" key="6">
    <source>
        <dbReference type="Google" id="ProtNLM"/>
    </source>
</evidence>
<comment type="caution">
    <text evidence="4">The sequence shown here is derived from an EMBL/GenBank/DDBJ whole genome shotgun (WGS) entry which is preliminary data.</text>
</comment>
<feature type="domain" description="BRCA2 OB1" evidence="2">
    <location>
        <begin position="609"/>
        <end position="718"/>
    </location>
</feature>
<feature type="compositionally biased region" description="Basic and acidic residues" evidence="1">
    <location>
        <begin position="213"/>
        <end position="236"/>
    </location>
</feature>
<reference evidence="4 5" key="1">
    <citation type="submission" date="2016-07" db="EMBL/GenBank/DDBJ databases">
        <title>Pervasive Adenine N6-methylation of Active Genes in Fungi.</title>
        <authorList>
            <consortium name="DOE Joint Genome Institute"/>
            <person name="Mondo S.J."/>
            <person name="Dannebaum R.O."/>
            <person name="Kuo R.C."/>
            <person name="Labutti K."/>
            <person name="Haridas S."/>
            <person name="Kuo A."/>
            <person name="Salamov A."/>
            <person name="Ahrendt S.R."/>
            <person name="Lipzen A."/>
            <person name="Sullivan W."/>
            <person name="Andreopoulos W.B."/>
            <person name="Clum A."/>
            <person name="Lindquist E."/>
            <person name="Daum C."/>
            <person name="Ramamoorthy G.K."/>
            <person name="Gryganskyi A."/>
            <person name="Culley D."/>
            <person name="Magnuson J.K."/>
            <person name="James T.Y."/>
            <person name="O'Malley M.A."/>
            <person name="Stajich J.E."/>
            <person name="Spatafora J.W."/>
            <person name="Visel A."/>
            <person name="Grigoriev I.V."/>
        </authorList>
    </citation>
    <scope>NUCLEOTIDE SEQUENCE [LARGE SCALE GENOMIC DNA]</scope>
    <source>
        <strain evidence="4 5">ATCC 12442</strain>
    </source>
</reference>
<feature type="region of interest" description="Disordered" evidence="1">
    <location>
        <begin position="1"/>
        <end position="27"/>
    </location>
</feature>
<dbReference type="InterPro" id="IPR012340">
    <property type="entry name" value="NA-bd_OB-fold"/>
</dbReference>
<evidence type="ECO:0000256" key="1">
    <source>
        <dbReference type="SAM" id="MobiDB-lite"/>
    </source>
</evidence>
<dbReference type="EMBL" id="MCFD01000003">
    <property type="protein sequence ID" value="ORX72199.1"/>
    <property type="molecule type" value="Genomic_DNA"/>
</dbReference>
<dbReference type="SUPFAM" id="SSF81878">
    <property type="entry name" value="BRCA2 tower domain"/>
    <property type="match status" value="1"/>
</dbReference>
<proteinExistence type="predicted"/>
<dbReference type="Pfam" id="PF09103">
    <property type="entry name" value="BRCA-2_OB1"/>
    <property type="match status" value="1"/>
</dbReference>
<dbReference type="Gene3D" id="2.40.50.140">
    <property type="entry name" value="Nucleic acid-binding proteins"/>
    <property type="match status" value="3"/>
</dbReference>
<feature type="compositionally biased region" description="Polar residues" evidence="1">
    <location>
        <begin position="258"/>
        <end position="300"/>
    </location>
</feature>
<evidence type="ECO:0000313" key="4">
    <source>
        <dbReference type="EMBL" id="ORX72199.1"/>
    </source>
</evidence>
<dbReference type="RefSeq" id="XP_040745623.1">
    <property type="nucleotide sequence ID" value="XM_040891272.1"/>
</dbReference>
<dbReference type="GO" id="GO:0000724">
    <property type="term" value="P:double-strand break repair via homologous recombination"/>
    <property type="evidence" value="ECO:0007669"/>
    <property type="project" value="InterPro"/>
</dbReference>
<feature type="region of interest" description="Disordered" evidence="1">
    <location>
        <begin position="206"/>
        <end position="482"/>
    </location>
</feature>
<dbReference type="STRING" id="61395.A0A1Y1WFC1"/>
<dbReference type="AlphaFoldDB" id="A0A1Y1WFC1"/>
<organism evidence="4 5">
    <name type="scientific">Linderina pennispora</name>
    <dbReference type="NCBI Taxonomy" id="61395"/>
    <lineage>
        <taxon>Eukaryota</taxon>
        <taxon>Fungi</taxon>
        <taxon>Fungi incertae sedis</taxon>
        <taxon>Zoopagomycota</taxon>
        <taxon>Kickxellomycotina</taxon>
        <taxon>Kickxellomycetes</taxon>
        <taxon>Kickxellales</taxon>
        <taxon>Kickxellaceae</taxon>
        <taxon>Linderina</taxon>
    </lineage>
</organism>
<feature type="compositionally biased region" description="Polar residues" evidence="1">
    <location>
        <begin position="369"/>
        <end position="382"/>
    </location>
</feature>
<dbReference type="PANTHER" id="PTHR11289">
    <property type="entry name" value="BREAST CANCER TYPE 2 SUSCEPTIBILITY PROTEIN BRCA2"/>
    <property type="match status" value="1"/>
</dbReference>